<dbReference type="Pfam" id="PF04383">
    <property type="entry name" value="KilA-N"/>
    <property type="match status" value="1"/>
</dbReference>
<dbReference type="Proteomes" id="UP000195338">
    <property type="component" value="Unassembled WGS sequence"/>
</dbReference>
<evidence type="ECO:0000313" key="2">
    <source>
        <dbReference type="EMBL" id="SBW27055.1"/>
    </source>
</evidence>
<sequence length="263" mass="28942">MNQLMVIDGVSVSRDVVGRYSLNDLHRAAGGLDKHKPAFWLRNEQTEQLITELQICNSDVPEPVSVIRGGKLQGTYVCRELVYSYAMWISAAFNLKVIRTFDAIQTSGKSAGASDRVQAGVILLESAAKLLNLSNSSKLGAYQKLQQVAGLPDLMPHYAIDAPVGALDGSSRPTQSLSALLKAKNIRITANQVYHMMSRLGIVEQKERYSRTGVNGVKKFWSLTVKGCMYGKNITSPANPRETQPHFFESKFGELLKIIDIVA</sequence>
<proteinExistence type="predicted"/>
<comment type="caution">
    <text evidence="2">The sequence shown here is derived from an EMBL/GenBank/DDBJ whole genome shotgun (WGS) entry which is preliminary data.</text>
</comment>
<dbReference type="InterPro" id="IPR018004">
    <property type="entry name" value="KilA/APSES_HTH"/>
</dbReference>
<organism evidence="2 3">
    <name type="scientific">Citrobacter europaeus</name>
    <dbReference type="NCBI Taxonomy" id="1914243"/>
    <lineage>
        <taxon>Bacteria</taxon>
        <taxon>Pseudomonadati</taxon>
        <taxon>Pseudomonadota</taxon>
        <taxon>Gammaproteobacteria</taxon>
        <taxon>Enterobacterales</taxon>
        <taxon>Enterobacteriaceae</taxon>
        <taxon>Citrobacter</taxon>
    </lineage>
</organism>
<dbReference type="SMART" id="SM01252">
    <property type="entry name" value="KilA-N"/>
    <property type="match status" value="1"/>
</dbReference>
<gene>
    <name evidence="2" type="ORF">BN4901_3692</name>
</gene>
<dbReference type="RefSeq" id="WP_087051404.1">
    <property type="nucleotide sequence ID" value="NZ_FLUX01000037.1"/>
</dbReference>
<keyword evidence="3" id="KW-1185">Reference proteome</keyword>
<evidence type="ECO:0000259" key="1">
    <source>
        <dbReference type="PROSITE" id="PS51301"/>
    </source>
</evidence>
<evidence type="ECO:0000313" key="3">
    <source>
        <dbReference type="Proteomes" id="UP000195338"/>
    </source>
</evidence>
<accession>A0ABY0JTB7</accession>
<feature type="domain" description="KilA-N" evidence="1">
    <location>
        <begin position="1"/>
        <end position="104"/>
    </location>
</feature>
<reference evidence="2 3" key="1">
    <citation type="submission" date="2016-04" db="EMBL/GenBank/DDBJ databases">
        <authorList>
            <person name="Mornico D."/>
        </authorList>
    </citation>
    <scope>NUCLEOTIDE SEQUENCE [LARGE SCALE GENOMIC DNA]</scope>
    <source>
        <strain evidence="2 3">A121</strain>
    </source>
</reference>
<dbReference type="PROSITE" id="PS51301">
    <property type="entry name" value="KILA_N"/>
    <property type="match status" value="1"/>
</dbReference>
<dbReference type="EMBL" id="FLUX01000037">
    <property type="protein sequence ID" value="SBW27055.1"/>
    <property type="molecule type" value="Genomic_DNA"/>
</dbReference>
<protein>
    <submittedName>
        <fullName evidence="2">Phage-related protein</fullName>
    </submittedName>
</protein>
<dbReference type="InterPro" id="IPR017880">
    <property type="entry name" value="KilA_N"/>
</dbReference>
<name>A0ABY0JTB7_9ENTR</name>